<accession>A0A183J8X0</accession>
<reference evidence="4" key="1">
    <citation type="submission" date="2016-06" db="UniProtKB">
        <authorList>
            <consortium name="WormBaseParasite"/>
        </authorList>
    </citation>
    <scope>IDENTIFICATION</scope>
</reference>
<evidence type="ECO:0000313" key="2">
    <source>
        <dbReference type="EMBL" id="VDP47314.1"/>
    </source>
</evidence>
<feature type="region of interest" description="Disordered" evidence="1">
    <location>
        <begin position="163"/>
        <end position="183"/>
    </location>
</feature>
<proteinExistence type="predicted"/>
<dbReference type="SUPFAM" id="SSF56112">
    <property type="entry name" value="Protein kinase-like (PK-like)"/>
    <property type="match status" value="1"/>
</dbReference>
<dbReference type="OrthoDB" id="1034557at2759"/>
<dbReference type="Gene3D" id="1.10.510.10">
    <property type="entry name" value="Transferase(Phosphotransferase) domain 1"/>
    <property type="match status" value="1"/>
</dbReference>
<evidence type="ECO:0000256" key="1">
    <source>
        <dbReference type="SAM" id="MobiDB-lite"/>
    </source>
</evidence>
<evidence type="ECO:0000313" key="4">
    <source>
        <dbReference type="WBParaSite" id="SBAD_0001272401-mRNA-1"/>
    </source>
</evidence>
<evidence type="ECO:0000313" key="3">
    <source>
        <dbReference type="Proteomes" id="UP000270296"/>
    </source>
</evidence>
<sequence>MTGLGFTSNGGDTTSVLNKESIAKTLQAVENSQQQDFIQCCLNKDPARRPTVHDLLFHPILFEVPSLKLLAAHVVVNIYESPNDTDERIKELDKNKVIAETFLYDGSPGTQITVGDVPVSELDKYLEDVRNGIYPLTAYANPYKRTRVSSSSTVSSLNLSFPAKQPAASSGDMPSSDNSDEQCIESRRLISMSAEIKGVETESVYGVSISFCSCTR</sequence>
<keyword evidence="3" id="KW-1185">Reference proteome</keyword>
<dbReference type="WBParaSite" id="SBAD_0001272401-mRNA-1">
    <property type="protein sequence ID" value="SBAD_0001272401-mRNA-1"/>
    <property type="gene ID" value="SBAD_0001272401"/>
</dbReference>
<gene>
    <name evidence="2" type="ORF">SBAD_LOCUS12319</name>
</gene>
<dbReference type="EMBL" id="UZAM01017461">
    <property type="protein sequence ID" value="VDP47314.1"/>
    <property type="molecule type" value="Genomic_DNA"/>
</dbReference>
<dbReference type="InterPro" id="IPR011009">
    <property type="entry name" value="Kinase-like_dom_sf"/>
</dbReference>
<protein>
    <submittedName>
        <fullName evidence="4">Protein kinase domain-containing protein</fullName>
    </submittedName>
</protein>
<reference evidence="2 3" key="2">
    <citation type="submission" date="2018-11" db="EMBL/GenBank/DDBJ databases">
        <authorList>
            <consortium name="Pathogen Informatics"/>
        </authorList>
    </citation>
    <scope>NUCLEOTIDE SEQUENCE [LARGE SCALE GENOMIC DNA]</scope>
</reference>
<dbReference type="AlphaFoldDB" id="A0A183J8X0"/>
<dbReference type="Proteomes" id="UP000270296">
    <property type="component" value="Unassembled WGS sequence"/>
</dbReference>
<name>A0A183J8X0_9BILA</name>
<organism evidence="4">
    <name type="scientific">Soboliphyme baturini</name>
    <dbReference type="NCBI Taxonomy" id="241478"/>
    <lineage>
        <taxon>Eukaryota</taxon>
        <taxon>Metazoa</taxon>
        <taxon>Ecdysozoa</taxon>
        <taxon>Nematoda</taxon>
        <taxon>Enoplea</taxon>
        <taxon>Dorylaimia</taxon>
        <taxon>Dioctophymatida</taxon>
        <taxon>Dioctophymatoidea</taxon>
        <taxon>Soboliphymatidae</taxon>
        <taxon>Soboliphyme</taxon>
    </lineage>
</organism>